<dbReference type="Gene3D" id="6.10.140.1230">
    <property type="match status" value="1"/>
</dbReference>
<dbReference type="PANTHER" id="PTHR10476">
    <property type="entry name" value="CHARGED MULTIVESICULAR BODY PROTEIN"/>
    <property type="match status" value="1"/>
</dbReference>
<protein>
    <submittedName>
        <fullName evidence="1">Uncharacterized protein</fullName>
    </submittedName>
</protein>
<reference evidence="1 2" key="1">
    <citation type="submission" date="2023-09" db="EMBL/GenBank/DDBJ databases">
        <title>Pangenome analysis of Batrachochytrium dendrobatidis and related Chytrids.</title>
        <authorList>
            <person name="Yacoub M.N."/>
            <person name="Stajich J.E."/>
            <person name="James T.Y."/>
        </authorList>
    </citation>
    <scope>NUCLEOTIDE SEQUENCE [LARGE SCALE GENOMIC DNA]</scope>
    <source>
        <strain evidence="1 2">JEL0888</strain>
    </source>
</reference>
<dbReference type="Pfam" id="PF03357">
    <property type="entry name" value="Snf7"/>
    <property type="match status" value="1"/>
</dbReference>
<dbReference type="EMBL" id="JADGIZ020000025">
    <property type="protein sequence ID" value="KAL2915342.1"/>
    <property type="molecule type" value="Genomic_DNA"/>
</dbReference>
<evidence type="ECO:0000313" key="2">
    <source>
        <dbReference type="Proteomes" id="UP001527925"/>
    </source>
</evidence>
<dbReference type="InterPro" id="IPR005024">
    <property type="entry name" value="Snf7_fam"/>
</dbReference>
<comment type="caution">
    <text evidence="1">The sequence shown here is derived from an EMBL/GenBank/DDBJ whole genome shotgun (WGS) entry which is preliminary data.</text>
</comment>
<sequence>MSSGMESAFRPLLASALSLLQRARQPWGLFPVQRAQAWALWCSLVCGDPLAAGGTGGSSSAGRPTGALGGGELHGGRKALTGHCDAATLGAAVLGSALVLALAGTAVAVAVSVLGAGSDSPPAGPAAAAAAAAAATLGGAGGLDRGGPGGGGDPGDGGTLTSWLRSLIEPRTPSLSESLFNLKFTAKQLQRQSKKSNKDEAEEKAKLKKALQQGNMDGARIYAANAIRKKNEALNLLRLASRIDAVASRVQTAVTMRKVTQSMTGVVKGMDKAMESMNLEQISMVMDKFEKQFEDLDVQTEYMENAMGQTTALTTPQDQVEELMQQVADANGLELQMEMPGAGRGTLVGTATVEKEHDALGERLAKLRNG</sequence>
<name>A0ABR4N728_9FUNG</name>
<organism evidence="1 2">
    <name type="scientific">Polyrhizophydium stewartii</name>
    <dbReference type="NCBI Taxonomy" id="2732419"/>
    <lineage>
        <taxon>Eukaryota</taxon>
        <taxon>Fungi</taxon>
        <taxon>Fungi incertae sedis</taxon>
        <taxon>Chytridiomycota</taxon>
        <taxon>Chytridiomycota incertae sedis</taxon>
        <taxon>Chytridiomycetes</taxon>
        <taxon>Rhizophydiales</taxon>
        <taxon>Rhizophydiales incertae sedis</taxon>
        <taxon>Polyrhizophydium</taxon>
    </lineage>
</organism>
<gene>
    <name evidence="1" type="ORF">HK105_205207</name>
</gene>
<proteinExistence type="predicted"/>
<keyword evidence="2" id="KW-1185">Reference proteome</keyword>
<evidence type="ECO:0000313" key="1">
    <source>
        <dbReference type="EMBL" id="KAL2915342.1"/>
    </source>
</evidence>
<accession>A0ABR4N728</accession>
<dbReference type="Proteomes" id="UP001527925">
    <property type="component" value="Unassembled WGS sequence"/>
</dbReference>